<comment type="subcellular location">
    <subcellularLocation>
        <location evidence="1">Membrane</location>
        <topology evidence="1">Multi-pass membrane protein</topology>
    </subcellularLocation>
</comment>
<feature type="transmembrane region" description="Helical" evidence="5">
    <location>
        <begin position="68"/>
        <end position="90"/>
    </location>
</feature>
<evidence type="ECO:0000256" key="4">
    <source>
        <dbReference type="ARBA" id="ARBA00023136"/>
    </source>
</evidence>
<sequence>MWAIIFLYLPKHNWMNSISLSEKSILTIKSITNSTYLDIIGLIIVVTASIVLEYHKTVFSFTFQQQNYVFYLGYLSILNTSFSMMGNRLVTKKNNIGNFITTCNTFLSGSIDYLLGNAGAILTYPVSFIGNYLVFKAWKKSKILRSIDFIFYRNIILGFFFSLVLNYIAFQYLSEKPIDWKLFFAITIPAGLTFGGTFNTARMYPDNWFMWQFYNLTKAIQNLMLMNIANVAKYTFYFFNAILGYITWRDDKKKAA</sequence>
<evidence type="ECO:0000256" key="3">
    <source>
        <dbReference type="ARBA" id="ARBA00022989"/>
    </source>
</evidence>
<dbReference type="GO" id="GO:0034257">
    <property type="term" value="F:nicotinamide riboside transmembrane transporter activity"/>
    <property type="evidence" value="ECO:0007669"/>
    <property type="project" value="InterPro"/>
</dbReference>
<feature type="transmembrane region" description="Helical" evidence="5">
    <location>
        <begin position="224"/>
        <end position="248"/>
    </location>
</feature>
<keyword evidence="7" id="KW-1185">Reference proteome</keyword>
<gene>
    <name evidence="6" type="ORF">E1750_12520</name>
</gene>
<proteinExistence type="predicted"/>
<keyword evidence="4 5" id="KW-0472">Membrane</keyword>
<feature type="transmembrane region" description="Helical" evidence="5">
    <location>
        <begin position="36"/>
        <end position="56"/>
    </location>
</feature>
<dbReference type="OrthoDB" id="5195560at2"/>
<evidence type="ECO:0000256" key="5">
    <source>
        <dbReference type="SAM" id="Phobius"/>
    </source>
</evidence>
<dbReference type="EMBL" id="CP037933">
    <property type="protein sequence ID" value="QBN19587.1"/>
    <property type="molecule type" value="Genomic_DNA"/>
</dbReference>
<evidence type="ECO:0000256" key="2">
    <source>
        <dbReference type="ARBA" id="ARBA00022692"/>
    </source>
</evidence>
<feature type="transmembrane region" description="Helical" evidence="5">
    <location>
        <begin position="150"/>
        <end position="170"/>
    </location>
</feature>
<evidence type="ECO:0000256" key="1">
    <source>
        <dbReference type="ARBA" id="ARBA00004141"/>
    </source>
</evidence>
<accession>A0A4P6YFM1</accession>
<feature type="transmembrane region" description="Helical" evidence="5">
    <location>
        <begin position="182"/>
        <end position="204"/>
    </location>
</feature>
<evidence type="ECO:0008006" key="8">
    <source>
        <dbReference type="Google" id="ProtNLM"/>
    </source>
</evidence>
<reference evidence="7" key="1">
    <citation type="submission" date="2019-03" db="EMBL/GenBank/DDBJ databases">
        <title>Flavobacterium sp.</title>
        <authorList>
            <person name="Kim H."/>
        </authorList>
    </citation>
    <scope>NUCLEOTIDE SEQUENCE [LARGE SCALE GENOMIC DNA]</scope>
    <source>
        <strain evidence="7">GS13</strain>
    </source>
</reference>
<dbReference type="Pfam" id="PF04973">
    <property type="entry name" value="NMN_transporter"/>
    <property type="match status" value="1"/>
</dbReference>
<name>A0A4P6YFM1_9FLAO</name>
<evidence type="ECO:0000313" key="7">
    <source>
        <dbReference type="Proteomes" id="UP000291124"/>
    </source>
</evidence>
<protein>
    <recommendedName>
        <fullName evidence="8">Nicotinamide mononucleotide transporter</fullName>
    </recommendedName>
</protein>
<dbReference type="KEGG" id="fnk:E1750_12520"/>
<feature type="transmembrane region" description="Helical" evidence="5">
    <location>
        <begin position="111"/>
        <end position="130"/>
    </location>
</feature>
<keyword evidence="2 5" id="KW-0812">Transmembrane</keyword>
<dbReference type="InterPro" id="IPR006419">
    <property type="entry name" value="NMN_transpt_PnuC"/>
</dbReference>
<dbReference type="Proteomes" id="UP000291124">
    <property type="component" value="Chromosome"/>
</dbReference>
<dbReference type="AlphaFoldDB" id="A0A4P6YFM1"/>
<organism evidence="6 7">
    <name type="scientific">Flavobacterium nackdongense</name>
    <dbReference type="NCBI Taxonomy" id="2547394"/>
    <lineage>
        <taxon>Bacteria</taxon>
        <taxon>Pseudomonadati</taxon>
        <taxon>Bacteroidota</taxon>
        <taxon>Flavobacteriia</taxon>
        <taxon>Flavobacteriales</taxon>
        <taxon>Flavobacteriaceae</taxon>
        <taxon>Flavobacterium</taxon>
    </lineage>
</organism>
<evidence type="ECO:0000313" key="6">
    <source>
        <dbReference type="EMBL" id="QBN19587.1"/>
    </source>
</evidence>
<keyword evidence="3 5" id="KW-1133">Transmembrane helix</keyword>
<dbReference type="GO" id="GO:0016020">
    <property type="term" value="C:membrane"/>
    <property type="evidence" value="ECO:0007669"/>
    <property type="project" value="UniProtKB-SubCell"/>
</dbReference>